<dbReference type="EMBL" id="VUJX02000013">
    <property type="protein sequence ID" value="KAL0929861.1"/>
    <property type="molecule type" value="Genomic_DNA"/>
</dbReference>
<organism evidence="1 2">
    <name type="scientific">Colletotrichum truncatum</name>
    <name type="common">Anthracnose fungus</name>
    <name type="synonym">Colletotrichum capsici</name>
    <dbReference type="NCBI Taxonomy" id="5467"/>
    <lineage>
        <taxon>Eukaryota</taxon>
        <taxon>Fungi</taxon>
        <taxon>Dikarya</taxon>
        <taxon>Ascomycota</taxon>
        <taxon>Pezizomycotina</taxon>
        <taxon>Sordariomycetes</taxon>
        <taxon>Hypocreomycetidae</taxon>
        <taxon>Glomerellales</taxon>
        <taxon>Glomerellaceae</taxon>
        <taxon>Colletotrichum</taxon>
        <taxon>Colletotrichum truncatum species complex</taxon>
    </lineage>
</organism>
<protein>
    <submittedName>
        <fullName evidence="1">Uncharacterized protein</fullName>
    </submittedName>
</protein>
<comment type="caution">
    <text evidence="1">The sequence shown here is derived from an EMBL/GenBank/DDBJ whole genome shotgun (WGS) entry which is preliminary data.</text>
</comment>
<reference evidence="1 2" key="1">
    <citation type="journal article" date="2020" name="Phytopathology">
        <title>Genome Sequence Resources of Colletotrichum truncatum, C. plurivorum, C. musicola, and C. sojae: Four Species Pathogenic to Soybean (Glycine max).</title>
        <authorList>
            <person name="Rogerio F."/>
            <person name="Boufleur T.R."/>
            <person name="Ciampi-Guillardi M."/>
            <person name="Sukno S.A."/>
            <person name="Thon M.R."/>
            <person name="Massola Junior N.S."/>
            <person name="Baroncelli R."/>
        </authorList>
    </citation>
    <scope>NUCLEOTIDE SEQUENCE [LARGE SCALE GENOMIC DNA]</scope>
    <source>
        <strain evidence="1 2">CMES1059</strain>
    </source>
</reference>
<dbReference type="Proteomes" id="UP000805649">
    <property type="component" value="Unassembled WGS sequence"/>
</dbReference>
<keyword evidence="2" id="KW-1185">Reference proteome</keyword>
<sequence>MSVPSTKNLQRKIWRDQCRDILSKHIQERTNIVVEPSQV</sequence>
<accession>A0ACC3YDD5</accession>
<evidence type="ECO:0000313" key="2">
    <source>
        <dbReference type="Proteomes" id="UP000805649"/>
    </source>
</evidence>
<name>A0ACC3YDD5_COLTU</name>
<proteinExistence type="predicted"/>
<evidence type="ECO:0000313" key="1">
    <source>
        <dbReference type="EMBL" id="KAL0929861.1"/>
    </source>
</evidence>
<gene>
    <name evidence="1" type="ORF">CTRU02_215070</name>
</gene>